<dbReference type="AlphaFoldDB" id="T2K0S3"/>
<sequence>MGNQVVELKFFKRFVRTFPGEIADNCQPDLLWFISIL</sequence>
<reference evidence="1 2" key="2">
    <citation type="submission" date="2013-09" db="EMBL/GenBank/DDBJ databases">
        <title>Whole genome comparison of six Crocosphaera watsonii strains with differing phenotypes.</title>
        <authorList>
            <person name="Bench S.R."/>
            <person name="Heller P."/>
            <person name="Frank I."/>
            <person name="Arciniega M."/>
            <person name="Shilova I.N."/>
            <person name="Zehr J.P."/>
        </authorList>
    </citation>
    <scope>NUCLEOTIDE SEQUENCE [LARGE SCALE GENOMIC DNA]</scope>
    <source>
        <strain evidence="1 2">WH 0402</strain>
    </source>
</reference>
<gene>
    <name evidence="1" type="ORF">CWATWH0402_3734</name>
</gene>
<comment type="caution">
    <text evidence="1">The sequence shown here is derived from an EMBL/GenBank/DDBJ whole genome shotgun (WGS) entry which is preliminary data.</text>
</comment>
<reference evidence="1 2" key="1">
    <citation type="submission" date="2013-01" db="EMBL/GenBank/DDBJ databases">
        <authorList>
            <person name="Bench S."/>
        </authorList>
    </citation>
    <scope>NUCLEOTIDE SEQUENCE [LARGE SCALE GENOMIC DNA]</scope>
    <source>
        <strain evidence="1 2">WH 0402</strain>
    </source>
</reference>
<evidence type="ECO:0000313" key="2">
    <source>
        <dbReference type="Proteomes" id="UP000018130"/>
    </source>
</evidence>
<evidence type="ECO:0000313" key="1">
    <source>
        <dbReference type="EMBL" id="CCQ70722.1"/>
    </source>
</evidence>
<proteinExistence type="predicted"/>
<dbReference type="Proteomes" id="UP000018130">
    <property type="component" value="Unassembled WGS sequence"/>
</dbReference>
<dbReference type="EMBL" id="CAQN01001278">
    <property type="protein sequence ID" value="CCQ70722.1"/>
    <property type="molecule type" value="Genomic_DNA"/>
</dbReference>
<accession>T2K0S3</accession>
<name>T2K0S3_CROWT</name>
<protein>
    <submittedName>
        <fullName evidence="1">Uncharacterized protein</fullName>
    </submittedName>
</protein>
<organism evidence="1 2">
    <name type="scientific">Crocosphaera watsonii WH 0402</name>
    <dbReference type="NCBI Taxonomy" id="1284629"/>
    <lineage>
        <taxon>Bacteria</taxon>
        <taxon>Bacillati</taxon>
        <taxon>Cyanobacteriota</taxon>
        <taxon>Cyanophyceae</taxon>
        <taxon>Oscillatoriophycideae</taxon>
        <taxon>Chroococcales</taxon>
        <taxon>Aphanothecaceae</taxon>
        <taxon>Crocosphaera</taxon>
    </lineage>
</organism>